<gene>
    <name evidence="2" type="ORF">SG35_014075</name>
</gene>
<keyword evidence="2" id="KW-0560">Oxidoreductase</keyword>
<evidence type="ECO:0000313" key="3">
    <source>
        <dbReference type="Proteomes" id="UP000032568"/>
    </source>
</evidence>
<keyword evidence="3" id="KW-1185">Reference proteome</keyword>
<evidence type="ECO:0000313" key="2">
    <source>
        <dbReference type="EMBL" id="WDE01646.1"/>
    </source>
</evidence>
<dbReference type="Proteomes" id="UP000032568">
    <property type="component" value="Chromosome"/>
</dbReference>
<dbReference type="RefSeq" id="WP_053043032.1">
    <property type="nucleotide sequence ID" value="NZ_CP059735.1"/>
</dbReference>
<accession>A0AAE9YUU5</accession>
<dbReference type="Gene3D" id="2.60.120.620">
    <property type="entry name" value="q2cbj1_9rhob like domain"/>
    <property type="match status" value="1"/>
</dbReference>
<dbReference type="InterPro" id="IPR008775">
    <property type="entry name" value="Phytyl_CoA_dOase-like"/>
</dbReference>
<dbReference type="KEGG" id="tact:SG35_014075"/>
<reference evidence="2 3" key="2">
    <citation type="journal article" date="2022" name="Mar. Drugs">
        <title>Bioassay-Guided Fractionation Leads to the Detection of Cholic Acid Generated by the Rare Thalassomonas sp.</title>
        <authorList>
            <person name="Pheiffer F."/>
            <person name="Schneider Y.K."/>
            <person name="Hansen E.H."/>
            <person name="Andersen J.H."/>
            <person name="Isaksson J."/>
            <person name="Busche T."/>
            <person name="R C."/>
            <person name="Kalinowski J."/>
            <person name="Zyl L.V."/>
            <person name="Trindade M."/>
        </authorList>
    </citation>
    <scope>NUCLEOTIDE SEQUENCE [LARGE SCALE GENOMIC DNA]</scope>
    <source>
        <strain evidence="2 3">A5K-106</strain>
    </source>
</reference>
<evidence type="ECO:0000256" key="1">
    <source>
        <dbReference type="ARBA" id="ARBA00001954"/>
    </source>
</evidence>
<dbReference type="PANTHER" id="PTHR20883">
    <property type="entry name" value="PHYTANOYL-COA DIOXYGENASE DOMAIN CONTAINING 1"/>
    <property type="match status" value="1"/>
</dbReference>
<keyword evidence="2" id="KW-0223">Dioxygenase</keyword>
<dbReference type="SUPFAM" id="SSF51197">
    <property type="entry name" value="Clavaminate synthase-like"/>
    <property type="match status" value="1"/>
</dbReference>
<reference evidence="2 3" key="1">
    <citation type="journal article" date="2015" name="Genome Announc.">
        <title>Draft Genome Sequences of Marine Isolates of Thalassomonas viridans and Thalassomonas actiniarum.</title>
        <authorList>
            <person name="Olonade I."/>
            <person name="van Zyl L.J."/>
            <person name="Trindade M."/>
        </authorList>
    </citation>
    <scope>NUCLEOTIDE SEQUENCE [LARGE SCALE GENOMIC DNA]</scope>
    <source>
        <strain evidence="2 3">A5K-106</strain>
    </source>
</reference>
<dbReference type="Pfam" id="PF05721">
    <property type="entry name" value="PhyH"/>
    <property type="match status" value="1"/>
</dbReference>
<dbReference type="GO" id="GO:0005506">
    <property type="term" value="F:iron ion binding"/>
    <property type="evidence" value="ECO:0007669"/>
    <property type="project" value="UniProtKB-ARBA"/>
</dbReference>
<comment type="cofactor">
    <cofactor evidence="1">
        <name>Fe(2+)</name>
        <dbReference type="ChEBI" id="CHEBI:29033"/>
    </cofactor>
</comment>
<dbReference type="EMBL" id="CP059735">
    <property type="protein sequence ID" value="WDE01646.1"/>
    <property type="molecule type" value="Genomic_DNA"/>
</dbReference>
<sequence length="283" mass="32312">MDFSQLTTQQRKAFDCDGFLVVANALSKQQVSALTEITDNKARAFLDKHDVPLRAEYNQLDLRPGLLKYPETIELITNASTVPLVTQLLSPNIHLHSTALIYKRPSDPNLPPMRRGWHRDIRIPRDLGHKNLPRVGIKVCYCLTDFHEKNSGLTLLARGSQELNGPLVIPKGAIDPQGLEICDLKLNAGDAFLFDNRIYHTASPNRSTRVSKVLMFGYAYRWMKQEVYLDNRDQKRLRSFDPVTRQLLGGYTDIDTPAWALQTWAKKNKVDPEPVPWHIETQE</sequence>
<proteinExistence type="predicted"/>
<dbReference type="AlphaFoldDB" id="A0AAE9YUU5"/>
<dbReference type="GO" id="GO:0016706">
    <property type="term" value="F:2-oxoglutarate-dependent dioxygenase activity"/>
    <property type="evidence" value="ECO:0007669"/>
    <property type="project" value="UniProtKB-ARBA"/>
</dbReference>
<dbReference type="PANTHER" id="PTHR20883:SF48">
    <property type="entry name" value="ECTOINE DIOXYGENASE"/>
    <property type="match status" value="1"/>
</dbReference>
<name>A0AAE9YUU5_9GAMM</name>
<organism evidence="2 3">
    <name type="scientific">Thalassomonas actiniarum</name>
    <dbReference type="NCBI Taxonomy" id="485447"/>
    <lineage>
        <taxon>Bacteria</taxon>
        <taxon>Pseudomonadati</taxon>
        <taxon>Pseudomonadota</taxon>
        <taxon>Gammaproteobacteria</taxon>
        <taxon>Alteromonadales</taxon>
        <taxon>Colwelliaceae</taxon>
        <taxon>Thalassomonas</taxon>
    </lineage>
</organism>
<protein>
    <submittedName>
        <fullName evidence="2">Phytanoyl-CoA dioxygenase family protein</fullName>
    </submittedName>
</protein>